<dbReference type="STRING" id="106549.A0A540LRT1"/>
<evidence type="ECO:0000313" key="3">
    <source>
        <dbReference type="Proteomes" id="UP000315295"/>
    </source>
</evidence>
<name>A0A540LRT1_MALBA</name>
<dbReference type="Proteomes" id="UP000315295">
    <property type="component" value="Unassembled WGS sequence"/>
</dbReference>
<dbReference type="AlphaFoldDB" id="A0A540LRT1"/>
<accession>A0A540LRT1</accession>
<organism evidence="2 3">
    <name type="scientific">Malus baccata</name>
    <name type="common">Siberian crab apple</name>
    <name type="synonym">Pyrus baccata</name>
    <dbReference type="NCBI Taxonomy" id="106549"/>
    <lineage>
        <taxon>Eukaryota</taxon>
        <taxon>Viridiplantae</taxon>
        <taxon>Streptophyta</taxon>
        <taxon>Embryophyta</taxon>
        <taxon>Tracheophyta</taxon>
        <taxon>Spermatophyta</taxon>
        <taxon>Magnoliopsida</taxon>
        <taxon>eudicotyledons</taxon>
        <taxon>Gunneridae</taxon>
        <taxon>Pentapetalae</taxon>
        <taxon>rosids</taxon>
        <taxon>fabids</taxon>
        <taxon>Rosales</taxon>
        <taxon>Rosaceae</taxon>
        <taxon>Amygdaloideae</taxon>
        <taxon>Maleae</taxon>
        <taxon>Malus</taxon>
    </lineage>
</organism>
<proteinExistence type="predicted"/>
<dbReference type="EMBL" id="VIEB01000494">
    <property type="protein sequence ID" value="TQD88972.1"/>
    <property type="molecule type" value="Genomic_DNA"/>
</dbReference>
<reference evidence="2 3" key="1">
    <citation type="journal article" date="2019" name="G3 (Bethesda)">
        <title>Sequencing of a Wild Apple (Malus baccata) Genome Unravels the Differences Between Cultivated and Wild Apple Species Regarding Disease Resistance and Cold Tolerance.</title>
        <authorList>
            <person name="Chen X."/>
        </authorList>
    </citation>
    <scope>NUCLEOTIDE SEQUENCE [LARGE SCALE GENOMIC DNA]</scope>
    <source>
        <strain evidence="3">cv. Shandingzi</strain>
        <tissue evidence="2">Leaves</tissue>
    </source>
</reference>
<gene>
    <name evidence="2" type="ORF">C1H46_025479</name>
</gene>
<keyword evidence="3" id="KW-1185">Reference proteome</keyword>
<protein>
    <recommendedName>
        <fullName evidence="1">FBD domain-containing protein</fullName>
    </recommendedName>
</protein>
<evidence type="ECO:0000313" key="2">
    <source>
        <dbReference type="EMBL" id="TQD88972.1"/>
    </source>
</evidence>
<comment type="caution">
    <text evidence="2">The sequence shown here is derived from an EMBL/GenBank/DDBJ whole genome shotgun (WGS) entry which is preliminary data.</text>
</comment>
<feature type="domain" description="FBD" evidence="1">
    <location>
        <begin position="133"/>
        <end position="165"/>
    </location>
</feature>
<evidence type="ECO:0000259" key="1">
    <source>
        <dbReference type="Pfam" id="PF08387"/>
    </source>
</evidence>
<sequence>MRQAVSEPYFSCSVPLPSAPTREIPADPDPAPVLHRLLGTEPSLDQLPSSSSSKPFELARAYTSVRSSYTKTKRNQAPWNTNALIWKGSMPGLLAHVGHFCVRDMSLTDHLVKESGKFGSKYWKLKNLACINQLKEVTFEISNNGMNEWELARYIIENAKNLKKLFIYYLPNQFTLFREITESATNSPATVEFKVYDKSRRVYNDDLISPDVQQKTN</sequence>
<dbReference type="InterPro" id="IPR006566">
    <property type="entry name" value="FBD"/>
</dbReference>
<dbReference type="Pfam" id="PF08387">
    <property type="entry name" value="FBD"/>
    <property type="match status" value="1"/>
</dbReference>